<feature type="compositionally biased region" description="Basic and acidic residues" evidence="1">
    <location>
        <begin position="611"/>
        <end position="621"/>
    </location>
</feature>
<evidence type="ECO:0000256" key="1">
    <source>
        <dbReference type="SAM" id="MobiDB-lite"/>
    </source>
</evidence>
<name>A0AAD6ZGS2_9AGAR</name>
<accession>A0AAD6ZGS2</accession>
<feature type="region of interest" description="Disordered" evidence="1">
    <location>
        <begin position="563"/>
        <end position="637"/>
    </location>
</feature>
<comment type="caution">
    <text evidence="2">The sequence shown here is derived from an EMBL/GenBank/DDBJ whole genome shotgun (WGS) entry which is preliminary data.</text>
</comment>
<evidence type="ECO:0000313" key="2">
    <source>
        <dbReference type="EMBL" id="KAJ7321635.1"/>
    </source>
</evidence>
<feature type="region of interest" description="Disordered" evidence="1">
    <location>
        <begin position="337"/>
        <end position="421"/>
    </location>
</feature>
<feature type="region of interest" description="Disordered" evidence="1">
    <location>
        <begin position="1"/>
        <end position="22"/>
    </location>
</feature>
<dbReference type="Proteomes" id="UP001218218">
    <property type="component" value="Unassembled WGS sequence"/>
</dbReference>
<organism evidence="2 3">
    <name type="scientific">Mycena albidolilacea</name>
    <dbReference type="NCBI Taxonomy" id="1033008"/>
    <lineage>
        <taxon>Eukaryota</taxon>
        <taxon>Fungi</taxon>
        <taxon>Dikarya</taxon>
        <taxon>Basidiomycota</taxon>
        <taxon>Agaricomycotina</taxon>
        <taxon>Agaricomycetes</taxon>
        <taxon>Agaricomycetidae</taxon>
        <taxon>Agaricales</taxon>
        <taxon>Marasmiineae</taxon>
        <taxon>Mycenaceae</taxon>
        <taxon>Mycena</taxon>
    </lineage>
</organism>
<keyword evidence="3" id="KW-1185">Reference proteome</keyword>
<dbReference type="EMBL" id="JARIHO010000050">
    <property type="protein sequence ID" value="KAJ7321635.1"/>
    <property type="molecule type" value="Genomic_DNA"/>
</dbReference>
<gene>
    <name evidence="2" type="ORF">DFH08DRAFT_970000</name>
</gene>
<feature type="compositionally biased region" description="Basic and acidic residues" evidence="1">
    <location>
        <begin position="577"/>
        <end position="586"/>
    </location>
</feature>
<proteinExistence type="predicted"/>
<feature type="compositionally biased region" description="Acidic residues" evidence="1">
    <location>
        <begin position="366"/>
        <end position="386"/>
    </location>
</feature>
<reference evidence="2" key="1">
    <citation type="submission" date="2023-03" db="EMBL/GenBank/DDBJ databases">
        <title>Massive genome expansion in bonnet fungi (Mycena s.s.) driven by repeated elements and novel gene families across ecological guilds.</title>
        <authorList>
            <consortium name="Lawrence Berkeley National Laboratory"/>
            <person name="Harder C.B."/>
            <person name="Miyauchi S."/>
            <person name="Viragh M."/>
            <person name="Kuo A."/>
            <person name="Thoen E."/>
            <person name="Andreopoulos B."/>
            <person name="Lu D."/>
            <person name="Skrede I."/>
            <person name="Drula E."/>
            <person name="Henrissat B."/>
            <person name="Morin E."/>
            <person name="Kohler A."/>
            <person name="Barry K."/>
            <person name="LaButti K."/>
            <person name="Morin E."/>
            <person name="Salamov A."/>
            <person name="Lipzen A."/>
            <person name="Mereny Z."/>
            <person name="Hegedus B."/>
            <person name="Baldrian P."/>
            <person name="Stursova M."/>
            <person name="Weitz H."/>
            <person name="Taylor A."/>
            <person name="Grigoriev I.V."/>
            <person name="Nagy L.G."/>
            <person name="Martin F."/>
            <person name="Kauserud H."/>
        </authorList>
    </citation>
    <scope>NUCLEOTIDE SEQUENCE</scope>
    <source>
        <strain evidence="2">CBHHK002</strain>
    </source>
</reference>
<sequence>MPSNLTETSTHASRNPSKRVQLKATRALQGAQRKIKKKALYDLVDEFYDVKKKYINNIVKDHHHTEEYALTILSNTTQYKQSREISMRNTIVHDLHKQAQDRGETMSLKDLTAAADEVAHLPRSKEEVARLRGQLQEKRELVRVGLRANNLSAGADSRAIVNRIQDEIMNLHTRTGTRCVALFTRRNVDDQLIPTYAESGGSFDFFIQSLKIAGLNVLRLFEQWSCIQDQARQRDSVIEMKREITQVFNVALHRMTKNKKLKMSYTNFDTLIKLAWKVKLVGWPDDIPFVKPSDLGSSNRVRRICSMVRSSQIHWVYLKLDEITELEADIERRHAAGTLHKVRKPRADKGKKHKSTAGSRRRKDADDEDDTSGGDNDDADESDEDNAPPATSSTRPAAPAVQSSSHQGPEAPPASSLSHQAALSTTALAEPITRMSDEDLDRLFPLDFDNLDYSNVPTVDYDSLVSGFGSSAVTLNDTFGVPGAAGVPSDLGAFLPSAATSTTLSGTTNASDSVYTSDALCAEGSTNSIALATSTSDDAGVLTSTGSAANGSDAPNAVRFCAPVTPSTHQGQKRKGVAGDRGEATKKARQSAGPGEVHSAASEKPKRKTRSDKGKPREKAVAVRAALENETPEQRDARLAAKKVVAVRKIQARLV</sequence>
<evidence type="ECO:0000313" key="3">
    <source>
        <dbReference type="Proteomes" id="UP001218218"/>
    </source>
</evidence>
<dbReference type="AlphaFoldDB" id="A0AAD6ZGS2"/>
<feature type="compositionally biased region" description="Basic residues" evidence="1">
    <location>
        <begin position="340"/>
        <end position="362"/>
    </location>
</feature>
<protein>
    <submittedName>
        <fullName evidence="2">Uncharacterized protein</fullName>
    </submittedName>
</protein>
<feature type="compositionally biased region" description="Polar residues" evidence="1">
    <location>
        <begin position="1"/>
        <end position="15"/>
    </location>
</feature>
<feature type="compositionally biased region" description="Low complexity" evidence="1">
    <location>
        <begin position="387"/>
        <end position="400"/>
    </location>
</feature>